<dbReference type="AlphaFoldDB" id="A0AAU7EEE0"/>
<keyword evidence="2" id="KW-0479">Metal-binding</keyword>
<dbReference type="Proteomes" id="UP001224325">
    <property type="component" value="Chromosome"/>
</dbReference>
<evidence type="ECO:0000313" key="6">
    <source>
        <dbReference type="EMBL" id="XBL13525.1"/>
    </source>
</evidence>
<sequence length="75" mass="8233">MSKTKLTINSNGSVKVEGDFEIVDAQGNVYGLQGREVLGICRCGLSANKPFCDGAHRNHFEHDAKAFDLPPMKIR</sequence>
<proteinExistence type="predicted"/>
<evidence type="ECO:0000256" key="2">
    <source>
        <dbReference type="ARBA" id="ARBA00022723"/>
    </source>
</evidence>
<dbReference type="KEGG" id="mlil:QLS71_014520"/>
<keyword evidence="3" id="KW-0408">Iron</keyword>
<dbReference type="InterPro" id="IPR042216">
    <property type="entry name" value="MitoNEET_CISD"/>
</dbReference>
<dbReference type="GO" id="GO:0051537">
    <property type="term" value="F:2 iron, 2 sulfur cluster binding"/>
    <property type="evidence" value="ECO:0007669"/>
    <property type="project" value="UniProtKB-KW"/>
</dbReference>
<keyword evidence="1" id="KW-0001">2Fe-2S</keyword>
<feature type="domain" description="Iron-binding zinc finger CDGSH type" evidence="5">
    <location>
        <begin position="15"/>
        <end position="62"/>
    </location>
</feature>
<organism evidence="6 7">
    <name type="scientific">Mariniflexile litorale</name>
    <dbReference type="NCBI Taxonomy" id="3045158"/>
    <lineage>
        <taxon>Bacteria</taxon>
        <taxon>Pseudomonadati</taxon>
        <taxon>Bacteroidota</taxon>
        <taxon>Flavobacteriia</taxon>
        <taxon>Flavobacteriales</taxon>
        <taxon>Flavobacteriaceae</taxon>
        <taxon>Mariniflexile</taxon>
    </lineage>
</organism>
<dbReference type="Gene3D" id="3.40.5.90">
    <property type="entry name" value="CDGSH iron-sulfur domain, mitoNEET-type"/>
    <property type="match status" value="1"/>
</dbReference>
<dbReference type="EMBL" id="CP155618">
    <property type="protein sequence ID" value="XBL13525.1"/>
    <property type="molecule type" value="Genomic_DNA"/>
</dbReference>
<reference evidence="6" key="1">
    <citation type="submission" date="2024-04" db="EMBL/GenBank/DDBJ databases">
        <title>Mariniflexile litorale, isolated from the shallow sediments of the Sea of Japan.</title>
        <authorList>
            <person name="Romanenko L."/>
            <person name="Isaeva M."/>
        </authorList>
    </citation>
    <scope>NUCLEOTIDE SEQUENCE [LARGE SCALE GENOMIC DNA]</scope>
    <source>
        <strain evidence="6">KMM 9835</strain>
    </source>
</reference>
<dbReference type="SMART" id="SM00704">
    <property type="entry name" value="ZnF_CDGSH"/>
    <property type="match status" value="1"/>
</dbReference>
<dbReference type="GO" id="GO:0005737">
    <property type="term" value="C:cytoplasm"/>
    <property type="evidence" value="ECO:0007669"/>
    <property type="project" value="UniProtKB-ARBA"/>
</dbReference>
<evidence type="ECO:0000256" key="3">
    <source>
        <dbReference type="ARBA" id="ARBA00023004"/>
    </source>
</evidence>
<dbReference type="RefSeq" id="WP_308993290.1">
    <property type="nucleotide sequence ID" value="NZ_CP155618.1"/>
</dbReference>
<dbReference type="InterPro" id="IPR018967">
    <property type="entry name" value="FeS-contain_CDGSH-typ"/>
</dbReference>
<evidence type="ECO:0000256" key="1">
    <source>
        <dbReference type="ARBA" id="ARBA00022714"/>
    </source>
</evidence>
<evidence type="ECO:0000259" key="5">
    <source>
        <dbReference type="SMART" id="SM00704"/>
    </source>
</evidence>
<keyword evidence="7" id="KW-1185">Reference proteome</keyword>
<dbReference type="Pfam" id="PF09360">
    <property type="entry name" value="zf-CDGSH"/>
    <property type="match status" value="1"/>
</dbReference>
<protein>
    <submittedName>
        <fullName evidence="6">CDGSH iron-sulfur domain-containing protein</fullName>
    </submittedName>
</protein>
<gene>
    <name evidence="6" type="ORF">QLS71_014520</name>
</gene>
<evidence type="ECO:0000313" key="7">
    <source>
        <dbReference type="Proteomes" id="UP001224325"/>
    </source>
</evidence>
<name>A0AAU7EEE0_9FLAO</name>
<dbReference type="GO" id="GO:0046872">
    <property type="term" value="F:metal ion binding"/>
    <property type="evidence" value="ECO:0007669"/>
    <property type="project" value="UniProtKB-KW"/>
</dbReference>
<keyword evidence="4" id="KW-0411">Iron-sulfur</keyword>
<evidence type="ECO:0000256" key="4">
    <source>
        <dbReference type="ARBA" id="ARBA00023014"/>
    </source>
</evidence>
<accession>A0AAU7EEE0</accession>